<evidence type="ECO:0000256" key="2">
    <source>
        <dbReference type="ARBA" id="ARBA00023002"/>
    </source>
</evidence>
<dbReference type="PANTHER" id="PTHR43026">
    <property type="entry name" value="2-HYDROXYACID DEHYDROGENASE HOMOLOG 1-RELATED"/>
    <property type="match status" value="1"/>
</dbReference>
<sequence length="331" mass="37487">MEQDTIRILAFEVRDDEKDIFKKAAGDLAAEVTLLPDILNLDTVDQCAGYAGVTTLGMSRISPEVLDRLKELGVKYLSTRTIGYNHIDVNYAKKIGIHILNAEYAPESVADFTIMLMLLVLRKYKPAVYRQNVNDYSLNGLRGRTLKSMTVGVVGTGQIGQTVIRSLSGFGCRILAYNRTPRQELEEYAEFVSLEELYTRSDVITFHLPLTESTKYMVNRETLSHMKDGVILINTSRGELMDRKTLIHGIESLKIGALGLDVFEDERSIYHESRINDIIANRDMAYLRQFPNVAMTQHMAFYTESAIEEMVDCGIRGIVSMHRDGTWKKEL</sequence>
<dbReference type="AlphaFoldDB" id="A0A2Y9BGX4"/>
<dbReference type="Proteomes" id="UP000245845">
    <property type="component" value="Unassembled WGS sequence"/>
</dbReference>
<dbReference type="PROSITE" id="PS00670">
    <property type="entry name" value="D_2_HYDROXYACID_DH_2"/>
    <property type="match status" value="1"/>
</dbReference>
<dbReference type="GO" id="GO:0051287">
    <property type="term" value="F:NAD binding"/>
    <property type="evidence" value="ECO:0007669"/>
    <property type="project" value="InterPro"/>
</dbReference>
<evidence type="ECO:0000313" key="7">
    <source>
        <dbReference type="EMBL" id="PWJ29818.1"/>
    </source>
</evidence>
<gene>
    <name evidence="7" type="ORF">A8806_105120</name>
</gene>
<keyword evidence="8" id="KW-1185">Reference proteome</keyword>
<dbReference type="Pfam" id="PF02826">
    <property type="entry name" value="2-Hacid_dh_C"/>
    <property type="match status" value="1"/>
</dbReference>
<dbReference type="SUPFAM" id="SSF51735">
    <property type="entry name" value="NAD(P)-binding Rossmann-fold domains"/>
    <property type="match status" value="1"/>
</dbReference>
<keyword evidence="2 4" id="KW-0560">Oxidoreductase</keyword>
<evidence type="ECO:0000256" key="3">
    <source>
        <dbReference type="ARBA" id="ARBA00023027"/>
    </source>
</evidence>
<dbReference type="CDD" id="cd12185">
    <property type="entry name" value="HGDH_LDH_like"/>
    <property type="match status" value="1"/>
</dbReference>
<evidence type="ECO:0000256" key="1">
    <source>
        <dbReference type="ARBA" id="ARBA00005854"/>
    </source>
</evidence>
<feature type="domain" description="D-isomer specific 2-hydroxyacid dehydrogenase catalytic" evidence="5">
    <location>
        <begin position="9"/>
        <end position="321"/>
    </location>
</feature>
<dbReference type="GO" id="GO:0008720">
    <property type="term" value="F:D-lactate dehydrogenase (NAD+) activity"/>
    <property type="evidence" value="ECO:0007669"/>
    <property type="project" value="TreeGrafter"/>
</dbReference>
<keyword evidence="3" id="KW-0520">NAD</keyword>
<protein>
    <submittedName>
        <fullName evidence="7">D-lactate dehydrogenase</fullName>
    </submittedName>
</protein>
<dbReference type="PROSITE" id="PS00065">
    <property type="entry name" value="D_2_HYDROXYACID_DH_1"/>
    <property type="match status" value="1"/>
</dbReference>
<evidence type="ECO:0000259" key="6">
    <source>
        <dbReference type="Pfam" id="PF02826"/>
    </source>
</evidence>
<dbReference type="InterPro" id="IPR036291">
    <property type="entry name" value="NAD(P)-bd_dom_sf"/>
</dbReference>
<evidence type="ECO:0000259" key="5">
    <source>
        <dbReference type="Pfam" id="PF00389"/>
    </source>
</evidence>
<dbReference type="RefSeq" id="WP_242996025.1">
    <property type="nucleotide sequence ID" value="NZ_BAAACK010000018.1"/>
</dbReference>
<name>A0A2Y9BGX4_9FIRM</name>
<dbReference type="InterPro" id="IPR006139">
    <property type="entry name" value="D-isomer_2_OHA_DH_cat_dom"/>
</dbReference>
<comment type="similarity">
    <text evidence="1 4">Belongs to the D-isomer specific 2-hydroxyacid dehydrogenase family.</text>
</comment>
<dbReference type="InterPro" id="IPR006140">
    <property type="entry name" value="D-isomer_DH_NAD-bd"/>
</dbReference>
<dbReference type="InterPro" id="IPR058205">
    <property type="entry name" value="D-LDH-like"/>
</dbReference>
<dbReference type="SUPFAM" id="SSF52283">
    <property type="entry name" value="Formate/glycerate dehydrogenase catalytic domain-like"/>
    <property type="match status" value="1"/>
</dbReference>
<comment type="caution">
    <text evidence="7">The sequence shown here is derived from an EMBL/GenBank/DDBJ whole genome shotgun (WGS) entry which is preliminary data.</text>
</comment>
<dbReference type="EMBL" id="QGDL01000005">
    <property type="protein sequence ID" value="PWJ29818.1"/>
    <property type="molecule type" value="Genomic_DNA"/>
</dbReference>
<dbReference type="InterPro" id="IPR029752">
    <property type="entry name" value="D-isomer_DH_CS1"/>
</dbReference>
<accession>A0A2Y9BGX4</accession>
<dbReference type="Pfam" id="PF00389">
    <property type="entry name" value="2-Hacid_dh"/>
    <property type="match status" value="1"/>
</dbReference>
<dbReference type="InterPro" id="IPR029753">
    <property type="entry name" value="D-isomer_DH_CS"/>
</dbReference>
<reference evidence="7 8" key="1">
    <citation type="submission" date="2018-05" db="EMBL/GenBank/DDBJ databases">
        <title>The Hungate 1000. A catalogue of reference genomes from the rumen microbiome.</title>
        <authorList>
            <person name="Kelly W."/>
        </authorList>
    </citation>
    <scope>NUCLEOTIDE SEQUENCE [LARGE SCALE GENOMIC DNA]</scope>
    <source>
        <strain evidence="7 8">NLAE-zl-C242</strain>
    </source>
</reference>
<feature type="domain" description="D-isomer specific 2-hydroxyacid dehydrogenase NAD-binding" evidence="6">
    <location>
        <begin position="114"/>
        <end position="300"/>
    </location>
</feature>
<organism evidence="7 8">
    <name type="scientific">Faecalicatena orotica</name>
    <dbReference type="NCBI Taxonomy" id="1544"/>
    <lineage>
        <taxon>Bacteria</taxon>
        <taxon>Bacillati</taxon>
        <taxon>Bacillota</taxon>
        <taxon>Clostridia</taxon>
        <taxon>Lachnospirales</taxon>
        <taxon>Lachnospiraceae</taxon>
        <taxon>Faecalicatena</taxon>
    </lineage>
</organism>
<evidence type="ECO:0000256" key="4">
    <source>
        <dbReference type="RuleBase" id="RU003719"/>
    </source>
</evidence>
<proteinExistence type="inferred from homology"/>
<dbReference type="PANTHER" id="PTHR43026:SF1">
    <property type="entry name" value="2-HYDROXYACID DEHYDROGENASE HOMOLOG 1-RELATED"/>
    <property type="match status" value="1"/>
</dbReference>
<dbReference type="Gene3D" id="3.40.50.720">
    <property type="entry name" value="NAD(P)-binding Rossmann-like Domain"/>
    <property type="match status" value="2"/>
</dbReference>
<dbReference type="PROSITE" id="PS00671">
    <property type="entry name" value="D_2_HYDROXYACID_DH_3"/>
    <property type="match status" value="1"/>
</dbReference>
<evidence type="ECO:0000313" key="8">
    <source>
        <dbReference type="Proteomes" id="UP000245845"/>
    </source>
</evidence>